<evidence type="ECO:0000313" key="1">
    <source>
        <dbReference type="EMBL" id="KAK7808373.1"/>
    </source>
</evidence>
<dbReference type="Proteomes" id="UP001488838">
    <property type="component" value="Unassembled WGS sequence"/>
</dbReference>
<proteinExistence type="predicted"/>
<sequence>MAACIHSGTKRTCLPTQGQKVECWSPWQRNQRTAPAAEPLGRKFYCWRGGGWVGMGQQCLRYQMQWEDLDEYQRENEVEEEATIWIRAIARLTAGVTKSNDEQGDLHLTFKALLIHKTFLKLCPSRKHYKEATLTMDQVSSLPALR</sequence>
<protein>
    <submittedName>
        <fullName evidence="1">Uncharacterized protein</fullName>
    </submittedName>
</protein>
<organism evidence="1 2">
    <name type="scientific">Myodes glareolus</name>
    <name type="common">Bank vole</name>
    <name type="synonym">Clethrionomys glareolus</name>
    <dbReference type="NCBI Taxonomy" id="447135"/>
    <lineage>
        <taxon>Eukaryota</taxon>
        <taxon>Metazoa</taxon>
        <taxon>Chordata</taxon>
        <taxon>Craniata</taxon>
        <taxon>Vertebrata</taxon>
        <taxon>Euteleostomi</taxon>
        <taxon>Mammalia</taxon>
        <taxon>Eutheria</taxon>
        <taxon>Euarchontoglires</taxon>
        <taxon>Glires</taxon>
        <taxon>Rodentia</taxon>
        <taxon>Myomorpha</taxon>
        <taxon>Muroidea</taxon>
        <taxon>Cricetidae</taxon>
        <taxon>Arvicolinae</taxon>
        <taxon>Myodes</taxon>
    </lineage>
</organism>
<gene>
    <name evidence="1" type="ORF">U0070_023374</name>
</gene>
<accession>A0AAW0I255</accession>
<comment type="caution">
    <text evidence="1">The sequence shown here is derived from an EMBL/GenBank/DDBJ whole genome shotgun (WGS) entry which is preliminary data.</text>
</comment>
<feature type="non-terminal residue" evidence="1">
    <location>
        <position position="146"/>
    </location>
</feature>
<evidence type="ECO:0000313" key="2">
    <source>
        <dbReference type="Proteomes" id="UP001488838"/>
    </source>
</evidence>
<name>A0AAW0I255_MYOGA</name>
<dbReference type="EMBL" id="JBBHLL010000241">
    <property type="protein sequence ID" value="KAK7808373.1"/>
    <property type="molecule type" value="Genomic_DNA"/>
</dbReference>
<dbReference type="AlphaFoldDB" id="A0AAW0I255"/>
<keyword evidence="2" id="KW-1185">Reference proteome</keyword>
<reference evidence="1 2" key="1">
    <citation type="journal article" date="2023" name="bioRxiv">
        <title>Conserved and derived expression patterns and positive selection on dental genes reveal complex evolutionary context of ever-growing rodent molars.</title>
        <authorList>
            <person name="Calamari Z.T."/>
            <person name="Song A."/>
            <person name="Cohen E."/>
            <person name="Akter M."/>
            <person name="Roy R.D."/>
            <person name="Hallikas O."/>
            <person name="Christensen M.M."/>
            <person name="Li P."/>
            <person name="Marangoni P."/>
            <person name="Jernvall J."/>
            <person name="Klein O.D."/>
        </authorList>
    </citation>
    <scope>NUCLEOTIDE SEQUENCE [LARGE SCALE GENOMIC DNA]</scope>
    <source>
        <strain evidence="1">V071</strain>
    </source>
</reference>